<evidence type="ECO:0000256" key="1">
    <source>
        <dbReference type="SAM" id="SignalP"/>
    </source>
</evidence>
<protein>
    <submittedName>
        <fullName evidence="2">DUF541 domain-containing protein</fullName>
    </submittedName>
</protein>
<dbReference type="Gene3D" id="3.30.110.170">
    <property type="entry name" value="Protein of unknown function (DUF541), domain 1"/>
    <property type="match status" value="1"/>
</dbReference>
<reference evidence="2 3" key="1">
    <citation type="submission" date="2019-12" db="EMBL/GenBank/DDBJ databases">
        <title>Shewanella insulae sp. nov., isolated from a tidal flat.</title>
        <authorList>
            <person name="Yoon J.-H."/>
        </authorList>
    </citation>
    <scope>NUCLEOTIDE SEQUENCE [LARGE SCALE GENOMIC DNA]</scope>
    <source>
        <strain evidence="2 3">JBTF-M18</strain>
    </source>
</reference>
<name>A0A6L7I0F1_9GAMM</name>
<evidence type="ECO:0000313" key="3">
    <source>
        <dbReference type="Proteomes" id="UP000474778"/>
    </source>
</evidence>
<dbReference type="GO" id="GO:0006974">
    <property type="term" value="P:DNA damage response"/>
    <property type="evidence" value="ECO:0007669"/>
    <property type="project" value="TreeGrafter"/>
</dbReference>
<dbReference type="EMBL" id="WRPA01000012">
    <property type="protein sequence ID" value="MXR69760.1"/>
    <property type="molecule type" value="Genomic_DNA"/>
</dbReference>
<dbReference type="InterPro" id="IPR052022">
    <property type="entry name" value="26kDa_periplasmic_antigen"/>
</dbReference>
<feature type="chain" id="PRO_5026783579" evidence="1">
    <location>
        <begin position="19"/>
        <end position="242"/>
    </location>
</feature>
<dbReference type="AlphaFoldDB" id="A0A6L7I0F1"/>
<dbReference type="Proteomes" id="UP000474778">
    <property type="component" value="Unassembled WGS sequence"/>
</dbReference>
<dbReference type="RefSeq" id="WP_160797182.1">
    <property type="nucleotide sequence ID" value="NZ_WRPA01000012.1"/>
</dbReference>
<comment type="caution">
    <text evidence="2">The sequence shown here is derived from an EMBL/GenBank/DDBJ whole genome shotgun (WGS) entry which is preliminary data.</text>
</comment>
<organism evidence="2 3">
    <name type="scientific">Shewanella insulae</name>
    <dbReference type="NCBI Taxonomy" id="2681496"/>
    <lineage>
        <taxon>Bacteria</taxon>
        <taxon>Pseudomonadati</taxon>
        <taxon>Pseudomonadota</taxon>
        <taxon>Gammaproteobacteria</taxon>
        <taxon>Alteromonadales</taxon>
        <taxon>Shewanellaceae</taxon>
        <taxon>Shewanella</taxon>
    </lineage>
</organism>
<dbReference type="InterPro" id="IPR007497">
    <property type="entry name" value="SIMPL/DUF541"/>
</dbReference>
<feature type="signal peptide" evidence="1">
    <location>
        <begin position="1"/>
        <end position="18"/>
    </location>
</feature>
<gene>
    <name evidence="2" type="ORF">GNT65_13945</name>
</gene>
<dbReference type="Gene3D" id="3.30.70.2970">
    <property type="entry name" value="Protein of unknown function (DUF541), domain 2"/>
    <property type="match status" value="1"/>
</dbReference>
<dbReference type="PANTHER" id="PTHR34387">
    <property type="entry name" value="SLR1258 PROTEIN"/>
    <property type="match status" value="1"/>
</dbReference>
<dbReference type="PANTHER" id="PTHR34387:SF1">
    <property type="entry name" value="PERIPLASMIC IMMUNOGENIC PROTEIN"/>
    <property type="match status" value="1"/>
</dbReference>
<keyword evidence="3" id="KW-1185">Reference proteome</keyword>
<proteinExistence type="predicted"/>
<keyword evidence="1" id="KW-0732">Signal</keyword>
<sequence length="242" mass="26509">MKYIAFALLYLLPVFTLANSGLPDHRHIVAHGSGQIVTKPDMARITFEVKSIQKDALTAKKEVDQRVNALLKGLDDFNVSEDKISASNLLTEPHVNYTDEGSEVIAGYVATRTLKVTLNDLQQMNGFIDFTLGVGINEIEDIELLSMRSQEYKEQATVIAVEDAKTKAASLANAFGAELGKIYSINSSSDSSRYGYSAYSNVERISVTGSRIDPDNLTPGRYLQATISFSASITVVFDLEVK</sequence>
<evidence type="ECO:0000313" key="2">
    <source>
        <dbReference type="EMBL" id="MXR69760.1"/>
    </source>
</evidence>
<accession>A0A6L7I0F1</accession>
<dbReference type="Pfam" id="PF04402">
    <property type="entry name" value="SIMPL"/>
    <property type="match status" value="1"/>
</dbReference>